<accession>X1KLX2</accession>
<dbReference type="AlphaFoldDB" id="X1KLX2"/>
<gene>
    <name evidence="2" type="ORF">S06H3_08360</name>
</gene>
<name>X1KLX2_9ZZZZ</name>
<keyword evidence="1" id="KW-0812">Transmembrane</keyword>
<protein>
    <submittedName>
        <fullName evidence="2">Uncharacterized protein</fullName>
    </submittedName>
</protein>
<comment type="caution">
    <text evidence="2">The sequence shown here is derived from an EMBL/GenBank/DDBJ whole genome shotgun (WGS) entry which is preliminary data.</text>
</comment>
<feature type="transmembrane region" description="Helical" evidence="1">
    <location>
        <begin position="100"/>
        <end position="122"/>
    </location>
</feature>
<reference evidence="2" key="1">
    <citation type="journal article" date="2014" name="Front. Microbiol.">
        <title>High frequency of phylogenetically diverse reductive dehalogenase-homologous genes in deep subseafloor sedimentary metagenomes.</title>
        <authorList>
            <person name="Kawai M."/>
            <person name="Futagami T."/>
            <person name="Toyoda A."/>
            <person name="Takaki Y."/>
            <person name="Nishi S."/>
            <person name="Hori S."/>
            <person name="Arai W."/>
            <person name="Tsubouchi T."/>
            <person name="Morono Y."/>
            <person name="Uchiyama I."/>
            <person name="Ito T."/>
            <person name="Fujiyama A."/>
            <person name="Inagaki F."/>
            <person name="Takami H."/>
        </authorList>
    </citation>
    <scope>NUCLEOTIDE SEQUENCE</scope>
    <source>
        <strain evidence="2">Expedition CK06-06</strain>
    </source>
</reference>
<keyword evidence="1" id="KW-1133">Transmembrane helix</keyword>
<proteinExistence type="predicted"/>
<feature type="transmembrane region" description="Helical" evidence="1">
    <location>
        <begin position="29"/>
        <end position="52"/>
    </location>
</feature>
<sequence>MIVAMFFDFITITPLIILSLLLVGSNIPFLPANIVLIVVVITIILIIILLNLTKIINLGLTFYNWIVKKIGIGGKKFVKKIGEKLNLTNESIIKIRSQGVYTYVFLITLVIRVLKFTAYYFLLHSVVAFHGYAYKDLNFLKVFLSTSSAEFSALLPTHTFMGFGTYEVAFAYPLILLKVFNEKVAALAAFSFHIISLI</sequence>
<keyword evidence="1" id="KW-0472">Membrane</keyword>
<evidence type="ECO:0000256" key="1">
    <source>
        <dbReference type="SAM" id="Phobius"/>
    </source>
</evidence>
<organism evidence="2">
    <name type="scientific">marine sediment metagenome</name>
    <dbReference type="NCBI Taxonomy" id="412755"/>
    <lineage>
        <taxon>unclassified sequences</taxon>
        <taxon>metagenomes</taxon>
        <taxon>ecological metagenomes</taxon>
    </lineage>
</organism>
<feature type="transmembrane region" description="Helical" evidence="1">
    <location>
        <begin position="5"/>
        <end position="23"/>
    </location>
</feature>
<dbReference type="EMBL" id="BARV01003515">
    <property type="protein sequence ID" value="GAI08082.1"/>
    <property type="molecule type" value="Genomic_DNA"/>
</dbReference>
<evidence type="ECO:0000313" key="2">
    <source>
        <dbReference type="EMBL" id="GAI08082.1"/>
    </source>
</evidence>